<dbReference type="Proteomes" id="UP000444980">
    <property type="component" value="Unassembled WGS sequence"/>
</dbReference>
<evidence type="ECO:0000313" key="2">
    <source>
        <dbReference type="Proteomes" id="UP000444980"/>
    </source>
</evidence>
<dbReference type="AlphaFoldDB" id="A0A7I9UYW9"/>
<dbReference type="SUPFAM" id="SSF55021">
    <property type="entry name" value="ACT-like"/>
    <property type="match status" value="1"/>
</dbReference>
<proteinExistence type="predicted"/>
<evidence type="ECO:0008006" key="3">
    <source>
        <dbReference type="Google" id="ProtNLM"/>
    </source>
</evidence>
<protein>
    <recommendedName>
        <fullName evidence="3">Amino acid-binding protein</fullName>
    </recommendedName>
</protein>
<gene>
    <name evidence="1" type="ORF">nbrc107697_24160</name>
</gene>
<dbReference type="InterPro" id="IPR045865">
    <property type="entry name" value="ACT-like_dom_sf"/>
</dbReference>
<organism evidence="1 2">
    <name type="scientific">Gordonia crocea</name>
    <dbReference type="NCBI Taxonomy" id="589162"/>
    <lineage>
        <taxon>Bacteria</taxon>
        <taxon>Bacillati</taxon>
        <taxon>Actinomycetota</taxon>
        <taxon>Actinomycetes</taxon>
        <taxon>Mycobacteriales</taxon>
        <taxon>Gordoniaceae</taxon>
        <taxon>Gordonia</taxon>
    </lineage>
</organism>
<accession>A0A7I9UYW9</accession>
<reference evidence="2" key="1">
    <citation type="submission" date="2019-06" db="EMBL/GenBank/DDBJ databases">
        <title>Gordonia isolated from sludge of a wastewater treatment plant.</title>
        <authorList>
            <person name="Tamura T."/>
            <person name="Aoyama K."/>
            <person name="Kang Y."/>
            <person name="Saito S."/>
            <person name="Akiyama N."/>
            <person name="Yazawa K."/>
            <person name="Gonoi T."/>
            <person name="Mikami Y."/>
        </authorList>
    </citation>
    <scope>NUCLEOTIDE SEQUENCE [LARGE SCALE GENOMIC DNA]</scope>
    <source>
        <strain evidence="2">NBRC 107697</strain>
    </source>
</reference>
<keyword evidence="2" id="KW-1185">Reference proteome</keyword>
<evidence type="ECO:0000313" key="1">
    <source>
        <dbReference type="EMBL" id="GED98377.1"/>
    </source>
</evidence>
<sequence length="219" mass="22641">MSYLLRVTIDDRPGSLGQLAMALGGVGADIISLEVVERGSGWAVDDIVVELPIGALPDTLITAAAQSGAHVDSVRPYAGVLDTHRELELVDHVATARGNRLQTLVDDAPAVLRASWASVVARTDSGTTLTVCGSSGTPETPLAAAEWLPLSAAAVVDPGENGIPQSWRDSDTRLVAAPLDGTNRALLLGRVGGPDFRPAEVARLGYLIGIIGSIGHPTT</sequence>
<comment type="caution">
    <text evidence="1">The sequence shown here is derived from an EMBL/GenBank/DDBJ whole genome shotgun (WGS) entry which is preliminary data.</text>
</comment>
<dbReference type="EMBL" id="BJOU01000002">
    <property type="protein sequence ID" value="GED98377.1"/>
    <property type="molecule type" value="Genomic_DNA"/>
</dbReference>
<name>A0A7I9UYW9_9ACTN</name>